<sequence length="80" mass="9017">MSRIGERHAYTERACSREKFKDIKERRDTMASAVWKHPSIRLESGRSRLAASRGYVMNCSKVLVNCGAATRAIAARRAYG</sequence>
<proteinExistence type="predicted"/>
<reference evidence="1 2" key="1">
    <citation type="submission" date="2014-11" db="EMBL/GenBank/DDBJ databases">
        <title>Genetic blueprint of the zoonotic pathogen Toxocara canis.</title>
        <authorList>
            <person name="Zhu X.-Q."/>
            <person name="Korhonen P.K."/>
            <person name="Cai H."/>
            <person name="Young N.D."/>
            <person name="Nejsum P."/>
            <person name="von Samson-Himmelstjerna G."/>
            <person name="Boag P.R."/>
            <person name="Tan P."/>
            <person name="Li Q."/>
            <person name="Min J."/>
            <person name="Yang Y."/>
            <person name="Wang X."/>
            <person name="Fang X."/>
            <person name="Hall R.S."/>
            <person name="Hofmann A."/>
            <person name="Sternberg P.W."/>
            <person name="Jex A.R."/>
            <person name="Gasser R.B."/>
        </authorList>
    </citation>
    <scope>NUCLEOTIDE SEQUENCE [LARGE SCALE GENOMIC DNA]</scope>
    <source>
        <strain evidence="1">PN_DK_2014</strain>
    </source>
</reference>
<evidence type="ECO:0000313" key="1">
    <source>
        <dbReference type="EMBL" id="KHN80388.1"/>
    </source>
</evidence>
<accession>A0A0B2VFP3</accession>
<keyword evidence="2" id="KW-1185">Reference proteome</keyword>
<name>A0A0B2VFP3_TOXCA</name>
<organism evidence="1 2">
    <name type="scientific">Toxocara canis</name>
    <name type="common">Canine roundworm</name>
    <dbReference type="NCBI Taxonomy" id="6265"/>
    <lineage>
        <taxon>Eukaryota</taxon>
        <taxon>Metazoa</taxon>
        <taxon>Ecdysozoa</taxon>
        <taxon>Nematoda</taxon>
        <taxon>Chromadorea</taxon>
        <taxon>Rhabditida</taxon>
        <taxon>Spirurina</taxon>
        <taxon>Ascaridomorpha</taxon>
        <taxon>Ascaridoidea</taxon>
        <taxon>Toxocaridae</taxon>
        <taxon>Toxocara</taxon>
    </lineage>
</organism>
<comment type="caution">
    <text evidence="1">The sequence shown here is derived from an EMBL/GenBank/DDBJ whole genome shotgun (WGS) entry which is preliminary data.</text>
</comment>
<dbReference type="AlphaFoldDB" id="A0A0B2VFP3"/>
<protein>
    <submittedName>
        <fullName evidence="1">Uncharacterized protein</fullName>
    </submittedName>
</protein>
<dbReference type="EMBL" id="JPKZ01001747">
    <property type="protein sequence ID" value="KHN80388.1"/>
    <property type="molecule type" value="Genomic_DNA"/>
</dbReference>
<dbReference type="Proteomes" id="UP000031036">
    <property type="component" value="Unassembled WGS sequence"/>
</dbReference>
<evidence type="ECO:0000313" key="2">
    <source>
        <dbReference type="Proteomes" id="UP000031036"/>
    </source>
</evidence>
<gene>
    <name evidence="1" type="ORF">Tcan_01851</name>
</gene>